<dbReference type="AlphaFoldDB" id="A0A482XDI4"/>
<gene>
    <name evidence="4" type="ORF">LSTR_LSTR009180</name>
</gene>
<keyword evidence="5" id="KW-1185">Reference proteome</keyword>
<sequence length="432" mass="50601">MERVQEGEKGLMIKLDGVEEKLRSKILDIADLKKQLTEADAVVKQQQTLFETVRTEKIAIAKELFQCQGEIEGLQEKTKLMTSQIEQLKGDIANKEDLLTKEELAFRKAQTEKECLRADVQRWRDAVKDSKRAANLLQEEVKDIKHSMKECDFEINRLNVEKKHVINEKIAISKQLLNATQENELLNEKVKIFQATIDKGKTLYAKRLHDIRLLKFEIEQLRKEKGNLSKALNNTTDFRSEIYHLERDLAKERLKSKALEEELQTPLNVHRWRKLEGSDPSKLELIQKIHILQKRLVKGISTIEEQEKKYSEVEQKYEVLKLKFCRQPTPQASQQLYKVQVALRKKIQTIKRLTTKVNVLVSRNTELKHNLECAHTELNNMKKLYFDQKRKEEKFKQQIADMKKLNHPDNDELALPPIKSNVFVSSVLRQSF</sequence>
<evidence type="ECO:0000313" key="4">
    <source>
        <dbReference type="EMBL" id="RZF43757.1"/>
    </source>
</evidence>
<feature type="domain" description="Cilia- and flagella-associated protein 58 central coiled coil" evidence="3">
    <location>
        <begin position="21"/>
        <end position="229"/>
    </location>
</feature>
<evidence type="ECO:0000256" key="2">
    <source>
        <dbReference type="SAM" id="Coils"/>
    </source>
</evidence>
<dbReference type="STRING" id="195883.A0A482XDI4"/>
<evidence type="ECO:0000256" key="1">
    <source>
        <dbReference type="ARBA" id="ARBA00023054"/>
    </source>
</evidence>
<organism evidence="4 5">
    <name type="scientific">Laodelphax striatellus</name>
    <name type="common">Small brown planthopper</name>
    <name type="synonym">Delphax striatella</name>
    <dbReference type="NCBI Taxonomy" id="195883"/>
    <lineage>
        <taxon>Eukaryota</taxon>
        <taxon>Metazoa</taxon>
        <taxon>Ecdysozoa</taxon>
        <taxon>Arthropoda</taxon>
        <taxon>Hexapoda</taxon>
        <taxon>Insecta</taxon>
        <taxon>Pterygota</taxon>
        <taxon>Neoptera</taxon>
        <taxon>Paraneoptera</taxon>
        <taxon>Hemiptera</taxon>
        <taxon>Auchenorrhyncha</taxon>
        <taxon>Fulgoroidea</taxon>
        <taxon>Delphacidae</taxon>
        <taxon>Criomorphinae</taxon>
        <taxon>Laodelphax</taxon>
    </lineage>
</organism>
<proteinExistence type="predicted"/>
<dbReference type="OrthoDB" id="264785at2759"/>
<dbReference type="EMBL" id="QKKF02012223">
    <property type="protein sequence ID" value="RZF43757.1"/>
    <property type="molecule type" value="Genomic_DNA"/>
</dbReference>
<dbReference type="GO" id="GO:0005856">
    <property type="term" value="C:cytoskeleton"/>
    <property type="evidence" value="ECO:0007669"/>
    <property type="project" value="TreeGrafter"/>
</dbReference>
<dbReference type="PANTHER" id="PTHR32083:SF0">
    <property type="entry name" value="CILIA AND FLAGELLA-ASSOCIATED PROTEIN 58"/>
    <property type="match status" value="1"/>
</dbReference>
<dbReference type="PANTHER" id="PTHR32083">
    <property type="entry name" value="CILIA AND FLAGELLA-ASSOCIATED PROTEIN 58-RELATED"/>
    <property type="match status" value="1"/>
</dbReference>
<feature type="coiled-coil region" evidence="2">
    <location>
        <begin position="15"/>
        <end position="140"/>
    </location>
</feature>
<evidence type="ECO:0000259" key="3">
    <source>
        <dbReference type="Pfam" id="PF21771"/>
    </source>
</evidence>
<accession>A0A482XDI4</accession>
<dbReference type="InterPro" id="IPR049270">
    <property type="entry name" value="CFAP58_CC"/>
</dbReference>
<dbReference type="InParanoid" id="A0A482XDI4"/>
<dbReference type="Proteomes" id="UP000291343">
    <property type="component" value="Unassembled WGS sequence"/>
</dbReference>
<feature type="coiled-coil region" evidence="2">
    <location>
        <begin position="176"/>
        <end position="262"/>
    </location>
</feature>
<dbReference type="Pfam" id="PF21771">
    <property type="entry name" value="CFAP58_CC"/>
    <property type="match status" value="1"/>
</dbReference>
<dbReference type="SMR" id="A0A482XDI4"/>
<name>A0A482XDI4_LAOST</name>
<keyword evidence="1 2" id="KW-0175">Coiled coil</keyword>
<reference evidence="4 5" key="1">
    <citation type="journal article" date="2017" name="Gigascience">
        <title>Genome sequence of the small brown planthopper, Laodelphax striatellus.</title>
        <authorList>
            <person name="Zhu J."/>
            <person name="Jiang F."/>
            <person name="Wang X."/>
            <person name="Yang P."/>
            <person name="Bao Y."/>
            <person name="Zhao W."/>
            <person name="Wang W."/>
            <person name="Lu H."/>
            <person name="Wang Q."/>
            <person name="Cui N."/>
            <person name="Li J."/>
            <person name="Chen X."/>
            <person name="Luo L."/>
            <person name="Yu J."/>
            <person name="Kang L."/>
            <person name="Cui F."/>
        </authorList>
    </citation>
    <scope>NUCLEOTIDE SEQUENCE [LARGE SCALE GENOMIC DNA]</scope>
    <source>
        <strain evidence="4">Lst14</strain>
    </source>
</reference>
<comment type="caution">
    <text evidence="4">The sequence shown here is derived from an EMBL/GenBank/DDBJ whole genome shotgun (WGS) entry which is preliminary data.</text>
</comment>
<protein>
    <recommendedName>
        <fullName evidence="3">Cilia- and flagella-associated protein 58 central coiled coil domain-containing protein</fullName>
    </recommendedName>
</protein>
<evidence type="ECO:0000313" key="5">
    <source>
        <dbReference type="Proteomes" id="UP000291343"/>
    </source>
</evidence>